<keyword evidence="2" id="KW-0808">Transferase</keyword>
<dbReference type="Gene3D" id="1.10.510.10">
    <property type="entry name" value="Transferase(Phosphotransferase) domain 1"/>
    <property type="match status" value="1"/>
</dbReference>
<feature type="region of interest" description="Disordered" evidence="6">
    <location>
        <begin position="70"/>
        <end position="94"/>
    </location>
</feature>
<proteinExistence type="predicted"/>
<evidence type="ECO:0008006" key="9">
    <source>
        <dbReference type="Google" id="ProtNLM"/>
    </source>
</evidence>
<evidence type="ECO:0000256" key="4">
    <source>
        <dbReference type="ARBA" id="ARBA00022777"/>
    </source>
</evidence>
<protein>
    <recommendedName>
        <fullName evidence="9">AGC-kinase C-terminal domain-containing protein</fullName>
    </recommendedName>
</protein>
<sequence length="208" mass="23179">MTKNPHKRLGCVAAQNGEDAIKQHPFFKEIDWVLLEQKKIKPPFKPRIRSEAVNHSDWKVRWLAGWLAGGEGGPKKHSESLSPPERMAKRKDGAVQELPPISKLPRWLVLEVRLGEVMSLTKSQDAVAYFPRAPDPLQSHYRALWWKNLPGTARRYSAQTGLLEAGGPWVTTTKAKDATAQQLSGLTSIPAQKASPLCSYHQGDCPDS</sequence>
<reference evidence="7 8" key="1">
    <citation type="submission" date="2023-05" db="EMBL/GenBank/DDBJ databases">
        <title>B98-5 Cell Line De Novo Hybrid Assembly: An Optical Mapping Approach.</title>
        <authorList>
            <person name="Kananen K."/>
            <person name="Auerbach J.A."/>
            <person name="Kautto E."/>
            <person name="Blachly J.S."/>
        </authorList>
    </citation>
    <scope>NUCLEOTIDE SEQUENCE [LARGE SCALE GENOMIC DNA]</scope>
    <source>
        <strain evidence="7">B95-8</strain>
        <tissue evidence="7">Cell line</tissue>
    </source>
</reference>
<keyword evidence="8" id="KW-1185">Reference proteome</keyword>
<comment type="caution">
    <text evidence="7">The sequence shown here is derived from an EMBL/GenBank/DDBJ whole genome shotgun (WGS) entry which is preliminary data.</text>
</comment>
<evidence type="ECO:0000313" key="8">
    <source>
        <dbReference type="Proteomes" id="UP001266305"/>
    </source>
</evidence>
<evidence type="ECO:0000313" key="7">
    <source>
        <dbReference type="EMBL" id="KAK2092444.1"/>
    </source>
</evidence>
<evidence type="ECO:0000256" key="6">
    <source>
        <dbReference type="SAM" id="MobiDB-lite"/>
    </source>
</evidence>
<keyword evidence="1" id="KW-0723">Serine/threonine-protein kinase</keyword>
<keyword evidence="5" id="KW-0067">ATP-binding</keyword>
<keyword evidence="4" id="KW-0418">Kinase</keyword>
<keyword evidence="3" id="KW-0547">Nucleotide-binding</keyword>
<evidence type="ECO:0000256" key="2">
    <source>
        <dbReference type="ARBA" id="ARBA00022679"/>
    </source>
</evidence>
<dbReference type="Proteomes" id="UP001266305">
    <property type="component" value="Unassembled WGS sequence"/>
</dbReference>
<dbReference type="EMBL" id="JASSZA010000015">
    <property type="protein sequence ID" value="KAK2092444.1"/>
    <property type="molecule type" value="Genomic_DNA"/>
</dbReference>
<evidence type="ECO:0000256" key="5">
    <source>
        <dbReference type="ARBA" id="ARBA00022840"/>
    </source>
</evidence>
<evidence type="ECO:0000256" key="1">
    <source>
        <dbReference type="ARBA" id="ARBA00022527"/>
    </source>
</evidence>
<dbReference type="PANTHER" id="PTHR24351">
    <property type="entry name" value="RIBOSOMAL PROTEIN S6 KINASE"/>
    <property type="match status" value="1"/>
</dbReference>
<gene>
    <name evidence="7" type="ORF">P7K49_028972</name>
</gene>
<accession>A0ABQ9U5W1</accession>
<name>A0ABQ9U5W1_SAGOE</name>
<evidence type="ECO:0000256" key="3">
    <source>
        <dbReference type="ARBA" id="ARBA00022741"/>
    </source>
</evidence>
<organism evidence="7 8">
    <name type="scientific">Saguinus oedipus</name>
    <name type="common">Cotton-top tamarin</name>
    <name type="synonym">Oedipomidas oedipus</name>
    <dbReference type="NCBI Taxonomy" id="9490"/>
    <lineage>
        <taxon>Eukaryota</taxon>
        <taxon>Metazoa</taxon>
        <taxon>Chordata</taxon>
        <taxon>Craniata</taxon>
        <taxon>Vertebrata</taxon>
        <taxon>Euteleostomi</taxon>
        <taxon>Mammalia</taxon>
        <taxon>Eutheria</taxon>
        <taxon>Euarchontoglires</taxon>
        <taxon>Primates</taxon>
        <taxon>Haplorrhini</taxon>
        <taxon>Platyrrhini</taxon>
        <taxon>Cebidae</taxon>
        <taxon>Callitrichinae</taxon>
        <taxon>Saguinus</taxon>
    </lineage>
</organism>